<feature type="transmembrane region" description="Helical" evidence="6">
    <location>
        <begin position="148"/>
        <end position="169"/>
    </location>
</feature>
<dbReference type="InterPro" id="IPR019264">
    <property type="entry name" value="DUF2179"/>
</dbReference>
<evidence type="ECO:0000256" key="6">
    <source>
        <dbReference type="SAM" id="Phobius"/>
    </source>
</evidence>
<evidence type="ECO:0000256" key="3">
    <source>
        <dbReference type="ARBA" id="ARBA00022692"/>
    </source>
</evidence>
<dbReference type="PANTHER" id="PTHR33545">
    <property type="entry name" value="UPF0750 MEMBRANE PROTEIN YITT-RELATED"/>
    <property type="match status" value="1"/>
</dbReference>
<gene>
    <name evidence="8" type="ORF">JBF11_08850</name>
</gene>
<evidence type="ECO:0000313" key="9">
    <source>
        <dbReference type="Proteomes" id="UP001058120"/>
    </source>
</evidence>
<feature type="transmembrane region" description="Helical" evidence="6">
    <location>
        <begin position="109"/>
        <end position="128"/>
    </location>
</feature>
<dbReference type="CDD" id="cd16380">
    <property type="entry name" value="YitT_C"/>
    <property type="match status" value="1"/>
</dbReference>
<accession>A0ABY5Y1Z4</accession>
<evidence type="ECO:0000256" key="4">
    <source>
        <dbReference type="ARBA" id="ARBA00022989"/>
    </source>
</evidence>
<dbReference type="PIRSF" id="PIRSF006483">
    <property type="entry name" value="Membrane_protein_YitT"/>
    <property type="match status" value="1"/>
</dbReference>
<dbReference type="Gene3D" id="3.30.70.120">
    <property type="match status" value="1"/>
</dbReference>
<reference evidence="8" key="1">
    <citation type="submission" date="2020-12" db="EMBL/GenBank/DDBJ databases">
        <title>Taurinivorans muris gen. nov., sp. nov., fundamental and realized metabolic niche of a ubiquitous sulfidogenic bacterium in the murine intestine.</title>
        <authorList>
            <person name="Ye H."/>
            <person name="Hanson B.T."/>
            <person name="Loy A."/>
        </authorList>
    </citation>
    <scope>NUCLEOTIDE SEQUENCE</scope>
    <source>
        <strain evidence="8">LT0009</strain>
    </source>
</reference>
<dbReference type="Pfam" id="PF10035">
    <property type="entry name" value="DUF2179"/>
    <property type="match status" value="1"/>
</dbReference>
<evidence type="ECO:0000256" key="5">
    <source>
        <dbReference type="ARBA" id="ARBA00023136"/>
    </source>
</evidence>
<dbReference type="Pfam" id="PF02588">
    <property type="entry name" value="YitT_membrane"/>
    <property type="match status" value="1"/>
</dbReference>
<dbReference type="RefSeq" id="WP_334315124.1">
    <property type="nucleotide sequence ID" value="NZ_CP065938.1"/>
</dbReference>
<keyword evidence="5 6" id="KW-0472">Membrane</keyword>
<feature type="domain" description="DUF2179" evidence="7">
    <location>
        <begin position="225"/>
        <end position="276"/>
    </location>
</feature>
<feature type="transmembrane region" description="Helical" evidence="6">
    <location>
        <begin position="175"/>
        <end position="194"/>
    </location>
</feature>
<dbReference type="EMBL" id="CP065938">
    <property type="protein sequence ID" value="UWX05541.1"/>
    <property type="molecule type" value="Genomic_DNA"/>
</dbReference>
<evidence type="ECO:0000259" key="7">
    <source>
        <dbReference type="Pfam" id="PF10035"/>
    </source>
</evidence>
<keyword evidence="2" id="KW-1003">Cell membrane</keyword>
<proteinExistence type="predicted"/>
<dbReference type="InterPro" id="IPR015867">
    <property type="entry name" value="N-reg_PII/ATP_PRibTrfase_C"/>
</dbReference>
<evidence type="ECO:0000256" key="2">
    <source>
        <dbReference type="ARBA" id="ARBA00022475"/>
    </source>
</evidence>
<keyword evidence="9" id="KW-1185">Reference proteome</keyword>
<comment type="subcellular location">
    <subcellularLocation>
        <location evidence="1">Cell membrane</location>
        <topology evidence="1">Multi-pass membrane protein</topology>
    </subcellularLocation>
</comment>
<evidence type="ECO:0000313" key="8">
    <source>
        <dbReference type="EMBL" id="UWX05541.1"/>
    </source>
</evidence>
<keyword evidence="4 6" id="KW-1133">Transmembrane helix</keyword>
<sequence>MKRRLYDYTLWNLFLLTVGAGFVTFAVQNVAAPHGFLTGGIMGVSLLCTYIFGNFMSATTWNLLFNIPLMVFSWFNVSRAFVIYTTYGTFAMSAWTVVLNGITIPIQDPLYACILSGVLYGIGCGVMLKTKGSSGGLDFIAAYVNQKWGVQFGSFSFMFNSVIFIASAFSISPDLIIVSFIQIFIVGQVTNYVVGMFNQRKMVVIITNKGQELCREIAKHGGRTTLLPAYGGYSHEAKEIVITITAKTMIKFLEELVFRHDPHAMFTVEDTFYAVGGQYRRISK</sequence>
<keyword evidence="3 6" id="KW-0812">Transmembrane</keyword>
<protein>
    <submittedName>
        <fullName evidence="8">YitT family protein</fullName>
    </submittedName>
</protein>
<feature type="transmembrane region" description="Helical" evidence="6">
    <location>
        <begin position="44"/>
        <end position="69"/>
    </location>
</feature>
<dbReference type="InterPro" id="IPR003740">
    <property type="entry name" value="YitT"/>
</dbReference>
<dbReference type="PANTHER" id="PTHR33545:SF5">
    <property type="entry name" value="UPF0750 MEMBRANE PROTEIN YITT"/>
    <property type="match status" value="1"/>
</dbReference>
<organism evidence="8 9">
    <name type="scientific">Taurinivorans muris</name>
    <dbReference type="NCBI Taxonomy" id="2787751"/>
    <lineage>
        <taxon>Bacteria</taxon>
        <taxon>Pseudomonadati</taxon>
        <taxon>Thermodesulfobacteriota</taxon>
        <taxon>Desulfovibrionia</taxon>
        <taxon>Desulfovibrionales</taxon>
        <taxon>Desulfovibrionaceae</taxon>
        <taxon>Taurinivorans</taxon>
    </lineage>
</organism>
<evidence type="ECO:0000256" key="1">
    <source>
        <dbReference type="ARBA" id="ARBA00004651"/>
    </source>
</evidence>
<dbReference type="Proteomes" id="UP001058120">
    <property type="component" value="Chromosome"/>
</dbReference>
<feature type="transmembrane region" description="Helical" evidence="6">
    <location>
        <begin position="12"/>
        <end position="32"/>
    </location>
</feature>
<name>A0ABY5Y1Z4_9BACT</name>
<feature type="transmembrane region" description="Helical" evidence="6">
    <location>
        <begin position="81"/>
        <end position="103"/>
    </location>
</feature>
<dbReference type="InterPro" id="IPR051461">
    <property type="entry name" value="UPF0750_membrane"/>
</dbReference>